<dbReference type="EMBL" id="SRLO01004784">
    <property type="protein sequence ID" value="TNN30172.1"/>
    <property type="molecule type" value="Genomic_DNA"/>
</dbReference>
<reference evidence="2 3" key="1">
    <citation type="submission" date="2019-03" db="EMBL/GenBank/DDBJ databases">
        <title>First draft genome of Liparis tanakae, snailfish: a comprehensive survey of snailfish specific genes.</title>
        <authorList>
            <person name="Kim W."/>
            <person name="Song I."/>
            <person name="Jeong J.-H."/>
            <person name="Kim D."/>
            <person name="Kim S."/>
            <person name="Ryu S."/>
            <person name="Song J.Y."/>
            <person name="Lee S.K."/>
        </authorList>
    </citation>
    <scope>NUCLEOTIDE SEQUENCE [LARGE SCALE GENOMIC DNA]</scope>
    <source>
        <tissue evidence="2">Muscle</tissue>
    </source>
</reference>
<proteinExistence type="predicted"/>
<organism evidence="2 3">
    <name type="scientific">Liparis tanakae</name>
    <name type="common">Tanaka's snailfish</name>
    <dbReference type="NCBI Taxonomy" id="230148"/>
    <lineage>
        <taxon>Eukaryota</taxon>
        <taxon>Metazoa</taxon>
        <taxon>Chordata</taxon>
        <taxon>Craniata</taxon>
        <taxon>Vertebrata</taxon>
        <taxon>Euteleostomi</taxon>
        <taxon>Actinopterygii</taxon>
        <taxon>Neopterygii</taxon>
        <taxon>Teleostei</taxon>
        <taxon>Neoteleostei</taxon>
        <taxon>Acanthomorphata</taxon>
        <taxon>Eupercaria</taxon>
        <taxon>Perciformes</taxon>
        <taxon>Cottioidei</taxon>
        <taxon>Cottales</taxon>
        <taxon>Liparidae</taxon>
        <taxon>Liparis</taxon>
    </lineage>
</organism>
<name>A0A4Z2EP73_9TELE</name>
<gene>
    <name evidence="2" type="ORF">EYF80_059677</name>
</gene>
<feature type="region of interest" description="Disordered" evidence="1">
    <location>
        <begin position="100"/>
        <end position="165"/>
    </location>
</feature>
<comment type="caution">
    <text evidence="2">The sequence shown here is derived from an EMBL/GenBank/DDBJ whole genome shotgun (WGS) entry which is preliminary data.</text>
</comment>
<dbReference type="AlphaFoldDB" id="A0A4Z2EP73"/>
<protein>
    <submittedName>
        <fullName evidence="2">Uncharacterized protein</fullName>
    </submittedName>
</protein>
<evidence type="ECO:0000313" key="3">
    <source>
        <dbReference type="Proteomes" id="UP000314294"/>
    </source>
</evidence>
<evidence type="ECO:0000313" key="2">
    <source>
        <dbReference type="EMBL" id="TNN30172.1"/>
    </source>
</evidence>
<accession>A0A4Z2EP73</accession>
<sequence length="165" mass="18322">MHRSLIGGQPGAEGSEVRGQSSFRITGIELRCKQVLTLRRMPVSLSVSQSMMIWPSFLLSRSWNTFRKEASVMVSTFTDVTSQFLSAAVRRASVDELPRHLLPRGGVEDNEPSGVPTRSDGARKRCSVSIGDEDATQRPPPLDQRRGRSGRRAPDFTPRREINGD</sequence>
<keyword evidence="3" id="KW-1185">Reference proteome</keyword>
<dbReference type="Proteomes" id="UP000314294">
    <property type="component" value="Unassembled WGS sequence"/>
</dbReference>
<feature type="compositionally biased region" description="Basic and acidic residues" evidence="1">
    <location>
        <begin position="152"/>
        <end position="165"/>
    </location>
</feature>
<evidence type="ECO:0000256" key="1">
    <source>
        <dbReference type="SAM" id="MobiDB-lite"/>
    </source>
</evidence>